<dbReference type="PANTHER" id="PTHR42085">
    <property type="entry name" value="F-BOX DOMAIN-CONTAINING PROTEIN"/>
    <property type="match status" value="1"/>
</dbReference>
<name>A0A9X0AQK9_9HELO</name>
<gene>
    <name evidence="1" type="ORF">OCU04_004509</name>
</gene>
<dbReference type="Proteomes" id="UP001152300">
    <property type="component" value="Unassembled WGS sequence"/>
</dbReference>
<sequence>MATIAAMATQCLTEASILSHGVLFTMKQSCPSTSFPLMSLPTELRTRVYSYLCLSIHKDSCVSDKCNSKVFEWNCRCCAQLLCLSKQVRSEILPFVLNTNYLPFPSFRQTSYHPIDTVQFIHDLGPEKVRHIKRIGLTLEMWRGYSPSHIEELFKHLSIGGAQIEEIYLRASRLAMQSFMELLVLPCHPLPSLRLLAVVDIPPISTFLFDYDWDTEILSRPDLDSLNTELEKRAMNEKRDLTYSISHLRDFAREHKWEFGDRRLGGTTSVITTAEPPTAISLASDFISMGKIDPAEA</sequence>
<accession>A0A9X0AQK9</accession>
<reference evidence="1" key="1">
    <citation type="submission" date="2022-11" db="EMBL/GenBank/DDBJ databases">
        <title>Genome Resource of Sclerotinia nivalis Strain SnTB1, a Plant Pathogen Isolated from American Ginseng.</title>
        <authorList>
            <person name="Fan S."/>
        </authorList>
    </citation>
    <scope>NUCLEOTIDE SEQUENCE</scope>
    <source>
        <strain evidence="1">SnTB1</strain>
    </source>
</reference>
<dbReference type="OrthoDB" id="62952at2759"/>
<proteinExistence type="predicted"/>
<evidence type="ECO:0008006" key="3">
    <source>
        <dbReference type="Google" id="ProtNLM"/>
    </source>
</evidence>
<dbReference type="AlphaFoldDB" id="A0A9X0AQK9"/>
<evidence type="ECO:0000313" key="1">
    <source>
        <dbReference type="EMBL" id="KAJ8067137.1"/>
    </source>
</evidence>
<evidence type="ECO:0000313" key="2">
    <source>
        <dbReference type="Proteomes" id="UP001152300"/>
    </source>
</evidence>
<dbReference type="InterPro" id="IPR038883">
    <property type="entry name" value="AN11006-like"/>
</dbReference>
<dbReference type="EMBL" id="JAPEIS010000004">
    <property type="protein sequence ID" value="KAJ8067137.1"/>
    <property type="molecule type" value="Genomic_DNA"/>
</dbReference>
<organism evidence="1 2">
    <name type="scientific">Sclerotinia nivalis</name>
    <dbReference type="NCBI Taxonomy" id="352851"/>
    <lineage>
        <taxon>Eukaryota</taxon>
        <taxon>Fungi</taxon>
        <taxon>Dikarya</taxon>
        <taxon>Ascomycota</taxon>
        <taxon>Pezizomycotina</taxon>
        <taxon>Leotiomycetes</taxon>
        <taxon>Helotiales</taxon>
        <taxon>Sclerotiniaceae</taxon>
        <taxon>Sclerotinia</taxon>
    </lineage>
</organism>
<comment type="caution">
    <text evidence="1">The sequence shown here is derived from an EMBL/GenBank/DDBJ whole genome shotgun (WGS) entry which is preliminary data.</text>
</comment>
<keyword evidence="2" id="KW-1185">Reference proteome</keyword>
<dbReference type="PANTHER" id="PTHR42085:SF2">
    <property type="entry name" value="F-BOX DOMAIN-CONTAINING PROTEIN"/>
    <property type="match status" value="1"/>
</dbReference>
<protein>
    <recommendedName>
        <fullName evidence="3">F-box domain-containing protein</fullName>
    </recommendedName>
</protein>